<feature type="region of interest" description="Disordered" evidence="1">
    <location>
        <begin position="340"/>
        <end position="370"/>
    </location>
</feature>
<feature type="region of interest" description="Disordered" evidence="1">
    <location>
        <begin position="252"/>
        <end position="279"/>
    </location>
</feature>
<feature type="region of interest" description="Disordered" evidence="1">
    <location>
        <begin position="118"/>
        <end position="145"/>
    </location>
</feature>
<feature type="region of interest" description="Disordered" evidence="1">
    <location>
        <begin position="1998"/>
        <end position="2021"/>
    </location>
</feature>
<dbReference type="Proteomes" id="UP000283210">
    <property type="component" value="Chromosome 18"/>
</dbReference>
<reference evidence="2 3" key="1">
    <citation type="submission" date="2018-11" db="EMBL/GenBank/DDBJ databases">
        <authorList>
            <person name="Lopez-Roques C."/>
            <person name="Donnadieu C."/>
            <person name="Bouchez O."/>
            <person name="Klopp C."/>
            <person name="Cabau C."/>
            <person name="Zahm M."/>
        </authorList>
    </citation>
    <scope>NUCLEOTIDE SEQUENCE [LARGE SCALE GENOMIC DNA]</scope>
    <source>
        <strain evidence="2">RS831</strain>
        <tissue evidence="2">Whole body</tissue>
    </source>
</reference>
<feature type="region of interest" description="Disordered" evidence="1">
    <location>
        <begin position="2404"/>
        <end position="2461"/>
    </location>
</feature>
<feature type="region of interest" description="Disordered" evidence="1">
    <location>
        <begin position="381"/>
        <end position="400"/>
    </location>
</feature>
<feature type="compositionally biased region" description="Polar residues" evidence="1">
    <location>
        <begin position="1899"/>
        <end position="1915"/>
    </location>
</feature>
<dbReference type="OrthoDB" id="10072641at2759"/>
<gene>
    <name evidence="2" type="ORF">OJAV_G00183800</name>
</gene>
<accession>A0A3S2PGX5</accession>
<feature type="compositionally biased region" description="Basic and acidic residues" evidence="1">
    <location>
        <begin position="2093"/>
        <end position="2119"/>
    </location>
</feature>
<feature type="compositionally biased region" description="Basic and acidic residues" evidence="1">
    <location>
        <begin position="2226"/>
        <end position="2241"/>
    </location>
</feature>
<feature type="compositionally biased region" description="Polar residues" evidence="1">
    <location>
        <begin position="2120"/>
        <end position="2131"/>
    </location>
</feature>
<feature type="region of interest" description="Disordered" evidence="1">
    <location>
        <begin position="1"/>
        <end position="64"/>
    </location>
</feature>
<feature type="compositionally biased region" description="Polar residues" evidence="1">
    <location>
        <begin position="578"/>
        <end position="594"/>
    </location>
</feature>
<protein>
    <recommendedName>
        <fullName evidence="4">Matrin-type domain-containing protein</fullName>
    </recommendedName>
</protein>
<dbReference type="Gene3D" id="3.30.70.330">
    <property type="match status" value="2"/>
</dbReference>
<feature type="region of interest" description="Disordered" evidence="1">
    <location>
        <begin position="1899"/>
        <end position="1945"/>
    </location>
</feature>
<feature type="compositionally biased region" description="Basic and acidic residues" evidence="1">
    <location>
        <begin position="542"/>
        <end position="553"/>
    </location>
</feature>
<feature type="region of interest" description="Disordered" evidence="1">
    <location>
        <begin position="2334"/>
        <end position="2367"/>
    </location>
</feature>
<feature type="region of interest" description="Disordered" evidence="1">
    <location>
        <begin position="676"/>
        <end position="825"/>
    </location>
</feature>
<dbReference type="InterPro" id="IPR012677">
    <property type="entry name" value="Nucleotide-bd_a/b_plait_sf"/>
</dbReference>
<feature type="region of interest" description="Disordered" evidence="1">
    <location>
        <begin position="151"/>
        <end position="170"/>
    </location>
</feature>
<feature type="compositionally biased region" description="Polar residues" evidence="1">
    <location>
        <begin position="12"/>
        <end position="29"/>
    </location>
</feature>
<evidence type="ECO:0000256" key="1">
    <source>
        <dbReference type="SAM" id="MobiDB-lite"/>
    </source>
</evidence>
<name>A0A3S2PGX5_ORYJA</name>
<feature type="compositionally biased region" description="Acidic residues" evidence="1">
    <location>
        <begin position="2440"/>
        <end position="2449"/>
    </location>
</feature>
<keyword evidence="3" id="KW-1185">Reference proteome</keyword>
<feature type="compositionally biased region" description="Polar residues" evidence="1">
    <location>
        <begin position="2184"/>
        <end position="2194"/>
    </location>
</feature>
<feature type="region of interest" description="Disordered" evidence="1">
    <location>
        <begin position="1358"/>
        <end position="1384"/>
    </location>
</feature>
<feature type="compositionally biased region" description="Polar residues" evidence="1">
    <location>
        <begin position="704"/>
        <end position="731"/>
    </location>
</feature>
<proteinExistence type="predicted"/>
<reference evidence="2 3" key="2">
    <citation type="submission" date="2019-01" db="EMBL/GenBank/DDBJ databases">
        <title>A chromosome length genome reference of the Java medaka (oryzias javanicus).</title>
        <authorList>
            <person name="Herpin A."/>
            <person name="Takehana Y."/>
            <person name="Naruse K."/>
            <person name="Ansai S."/>
            <person name="Kawaguchi M."/>
        </authorList>
    </citation>
    <scope>NUCLEOTIDE SEQUENCE [LARGE SCALE GENOMIC DNA]</scope>
    <source>
        <strain evidence="2">RS831</strain>
        <tissue evidence="2">Whole body</tissue>
    </source>
</reference>
<organism evidence="2 3">
    <name type="scientific">Oryzias javanicus</name>
    <name type="common">Javanese ricefish</name>
    <name type="synonym">Aplocheilus javanicus</name>
    <dbReference type="NCBI Taxonomy" id="123683"/>
    <lineage>
        <taxon>Eukaryota</taxon>
        <taxon>Metazoa</taxon>
        <taxon>Chordata</taxon>
        <taxon>Craniata</taxon>
        <taxon>Vertebrata</taxon>
        <taxon>Euteleostomi</taxon>
        <taxon>Actinopterygii</taxon>
        <taxon>Neopterygii</taxon>
        <taxon>Teleostei</taxon>
        <taxon>Neoteleostei</taxon>
        <taxon>Acanthomorphata</taxon>
        <taxon>Ovalentaria</taxon>
        <taxon>Atherinomorphae</taxon>
        <taxon>Beloniformes</taxon>
        <taxon>Adrianichthyidae</taxon>
        <taxon>Oryziinae</taxon>
        <taxon>Oryzias</taxon>
    </lineage>
</organism>
<feature type="compositionally biased region" description="Low complexity" evidence="1">
    <location>
        <begin position="340"/>
        <end position="351"/>
    </location>
</feature>
<feature type="compositionally biased region" description="Basic and acidic residues" evidence="1">
    <location>
        <begin position="2412"/>
        <end position="2439"/>
    </location>
</feature>
<feature type="compositionally biased region" description="Polar residues" evidence="1">
    <location>
        <begin position="2071"/>
        <end position="2092"/>
    </location>
</feature>
<feature type="compositionally biased region" description="Basic and acidic residues" evidence="1">
    <location>
        <begin position="2198"/>
        <end position="2212"/>
    </location>
</feature>
<evidence type="ECO:0000313" key="3">
    <source>
        <dbReference type="Proteomes" id="UP000283210"/>
    </source>
</evidence>
<evidence type="ECO:0008006" key="4">
    <source>
        <dbReference type="Google" id="ProtNLM"/>
    </source>
</evidence>
<feature type="compositionally biased region" description="Basic and acidic residues" evidence="1">
    <location>
        <begin position="2162"/>
        <end position="2171"/>
    </location>
</feature>
<dbReference type="EMBL" id="CM012454">
    <property type="protein sequence ID" value="RVE60760.1"/>
    <property type="molecule type" value="Genomic_DNA"/>
</dbReference>
<feature type="compositionally biased region" description="Polar residues" evidence="1">
    <location>
        <begin position="2213"/>
        <end position="2224"/>
    </location>
</feature>
<feature type="compositionally biased region" description="Basic and acidic residues" evidence="1">
    <location>
        <begin position="2338"/>
        <end position="2358"/>
    </location>
</feature>
<feature type="region of interest" description="Disordered" evidence="1">
    <location>
        <begin position="2061"/>
        <end position="2241"/>
    </location>
</feature>
<feature type="compositionally biased region" description="Acidic residues" evidence="1">
    <location>
        <begin position="784"/>
        <end position="794"/>
    </location>
</feature>
<sequence length="2485" mass="279424">MTTERRGGFSVRSETSGVDSSFASTTASPSVLEGVASSLPLSCNPKNIQAEDDTDWPVPRTRDKNHGAQFTLTRQTNDIVPSSRWMTLQTSAIFQKHKPLEVPQDSSCLDVLSVNKRLPEGNSVDLPPSVVPGYPGSRDGAGSVSIQPEAAVQSDLKESGDGAPEQHRAPKFTPEQANKILLHYGLDKDDLSHLLSYPEEQMHVENLPLILKQISMEKMQKAQVPSENCSDLQGFTEIFRKDETGVKMHQDEGLLTVSPRMGAGSESIPDDGGTSSMDRLNKGLHCEEQVKNGGSPSLPDQRSSLNSLRTSAIPTGDLQAQGKHISKSNTSFQKNIRQLSSEVSKSVVPKEPASDSTSTSASELQGNGQSNARLSKISKHLPKQSQEKVQRKPMFTQPNGDKLWSSVTSVPPCYDDLQTANVPPAVPYQSQLGCMDFWERYSSTNLQEMFYRGVPAPSMMQEYAATPPRSFPHTCCLCNTPTAHMEDWIYHQNSNRHLENCKLLRQQYPAWDGKVPLLQSYPDRHLAPKPPQTSQNLRPKSRREIPQSRDRSSSRSPSKSPLLDEDLGVRRSQHLSRSRSGSPLYNCPSTSSHQPRVKGQSSSRSGQKKQRSFSKRQRSSGKRKTSRTVEKLTKKLLETPDVQSLLELPSLEEMLKTLIPLLLTEFRKIKSSCSSYEAKKQKSGNRNPDPEPLSSTKTKDDDLQSSPASSWEQKPTCHQKSSDSAVLTSESTEPHKQKGTNKGKRVPKVLPLGTKTPKCSSARVQEPPEPDDEAEVSEVKTDDQTEPMDDEGLEQNDSLVPEEHDIHPTTSEAPDLPEGNSMEKQTAAGITMRNASPQQQVGFQPSTSAASLTAGERISELLHQTKIRCLSEKTIKSSKFSRLRSRLLLITGLPEYADGRYTEQDVVHLLCPLGFEPSNKCLYVIPQTCMAFAVMPCADVIRNIIAFSQKNDLMLKGSRLGLHVVISRIATTPFGFYKSIMKKVHVKVKDDGSKTVFIQNISASEARELRETLTNIASLKNFLPLLNKVWVEFTSVGAADRLGVWFSLLSHRPVYSIYRIKIPQSSSTPSPSELAAEAFPDDKLPGPVIPNGTRDVPRGSTPPFWVTMTTSPFIFPTYWPCFVIPDYLTVDGMQDVESAPSPRFTSSTVMLTGLPQGNLTQRDVAQLVWPFLPQQTRRSLFYNVTVLPLQRRAFVHFNDRDSCCRFLKSHISKRVSVRGCVLSAHLVLEDMEPAFNEEIMYRTLMKWSNSRVPDLESLEERLLCVEISESSVGLVMTVMEAVASTAPFQGFLSLTNRICIELTEPRDVTRVVEKISANISSMKHIWSKVKSVSSLKSFKQRLQNSWSDRIDTELNCSSRTAEPNGVLQEEEEAEGEEMKRPDDDSRAVLKTPLTHSSDPPAAVPFQMVGEQVELFLHQDKISCLKMEAVLSSRLVSLGYNVLLITNLPEQQDGSYTEDDVANILHPFRFRYQDDNIYVVPQARMAFALLQSAVDLQNLMNTSMRKNFFLSGFRLCLHVVKGIIRTPDLRVDAGRTVYIKNISQSEARRLMKALSKIGSVRNVLPLLNKMFVEFESAGDADRLGVWYSLLRWRFDHKVYRMKIPQSLNTAEPPRWTPEVLPDGEDSAAAAARRPVPHGSTAPFWVTMRTSPHMFPTASPWFFIPDHKTVREAGDVEEVSGRASVFSTVMLTGFPEGNYTQEDVAKLVWRYFPRRTLGTLLYNVMVLTLQRRAFVFFSSWESCLSFVQSHIRETVSVGGFNLHVHFVLQDMRPGSSEEVMYRSLMKWSNSRVPDRASLERCLLCVDVSEASVSVVMMVTKVVASVAPFVGFLPLANRICIEMAEPDGVTRVMERIHSMDLSANQMWRNVRRVETLWTFKQRLQDCGETTLNIEVDCNKTKASLSSSSEPTGSISASIPSHYVKTRDEKKVSQTGCREPAGQSTVCAETTSKWEANDVLAQEQNENDKENEYYQKKSFYSIKERSDDKSKDVRSSAVCSEMLEGQDDGAGPERSQTSLKEDYHFSDISEDEVCVEEHSGRKVDVPVQKQDMVFESQRFIAGDETFLMESEDSSSKPSEQDLSQAFNCSDNSTGKTQRSEDDTSRTGEDSDERDVGPSRKSCTDDSFNSKDQTLEGQDDVVCRKLESVEGTKKSECQKVEASSSFRSKENTKNAEEMNVFQVKGPTEDQITSTESDASIDQDETRRQSTRDPHKENYQPNNPTTSYTREMSYETTRKGLETHRNSSMENIDGRYFTASIKDDLFRKLNEERPCSLDSKEKSFRTTPVVPINDKVLEKETVDSLRDDPVQEVATAKKEAEESRDEVMVKNKSLCPEEVYQEESIQKTKNDNELQGNSRKETHKLPVKRKIFPKVEEPKKKVSRFCEKESRDRREKGLVGTIQKIPEELCGEEAGTADEARNDGIVDLQKIEEKDNHEEMLKINAEDEDDEDEKMEGELQKRPSLLAKRHYNNLQRHYWKLQRRRLEPPPD</sequence>
<evidence type="ECO:0000313" key="2">
    <source>
        <dbReference type="EMBL" id="RVE60760.1"/>
    </source>
</evidence>
<feature type="compositionally biased region" description="Basic and acidic residues" evidence="1">
    <location>
        <begin position="2136"/>
        <end position="2154"/>
    </location>
</feature>
<feature type="compositionally biased region" description="Basic residues" evidence="1">
    <location>
        <begin position="737"/>
        <end position="747"/>
    </location>
</feature>
<feature type="compositionally biased region" description="Basic residues" evidence="1">
    <location>
        <begin position="606"/>
        <end position="626"/>
    </location>
</feature>
<feature type="region of interest" description="Disordered" evidence="1">
    <location>
        <begin position="521"/>
        <end position="629"/>
    </location>
</feature>
<feature type="compositionally biased region" description="Polar residues" evidence="1">
    <location>
        <begin position="354"/>
        <end position="370"/>
    </location>
</feature>
<feature type="compositionally biased region" description="Basic and acidic residues" evidence="1">
    <location>
        <begin position="155"/>
        <end position="168"/>
    </location>
</feature>